<organism evidence="2 3">
    <name type="scientific">Exidia glandulosa HHB12029</name>
    <dbReference type="NCBI Taxonomy" id="1314781"/>
    <lineage>
        <taxon>Eukaryota</taxon>
        <taxon>Fungi</taxon>
        <taxon>Dikarya</taxon>
        <taxon>Basidiomycota</taxon>
        <taxon>Agaricomycotina</taxon>
        <taxon>Agaricomycetes</taxon>
        <taxon>Auriculariales</taxon>
        <taxon>Exidiaceae</taxon>
        <taxon>Exidia</taxon>
    </lineage>
</organism>
<dbReference type="AlphaFoldDB" id="A0A165JYI4"/>
<dbReference type="OrthoDB" id="3060724at2759"/>
<keyword evidence="3" id="KW-1185">Reference proteome</keyword>
<gene>
    <name evidence="2" type="ORF">EXIGLDRAFT_766096</name>
</gene>
<sequence length="438" mass="47452">MRYVVIVGMLSTSDHHPPRGTRRPRSPPSAPYAPDAPDVFTASPTATPASKRAKTGESLDPSAAPAVAEQQTAQPGEYASWLMPPQTPSRRKASSILQSYSQSSEFLDDIGRKLYSEGAATGRLDELAALGQSAHRLFAAIKSILDRFGTHEGRLRFSESSALRKSKSVQTATSPDPVERAPAPPAKPKQRRPRAARRGAGSAHQTPETGTAPRQQPAPLAPPGLHPRAHPRDRPGNRLIVGYDDPQLLRGAQRPHPSALVRDLNGALGDDAIAAVSFSRNDRLVVHTKAPFTAQQLALKGDLFAPVLARVFKLSGAPRPVLEPDTVWSKLVVHGAPLPIRHGPSATLQEQLPAYFDDLCSSNGIDPRHVRRMSFLCRKGEEAERFKSSSAESPQRMSVLLCFSDGPSATRLLKSGVCWQNSFCRVSRYRERQPAASG</sequence>
<dbReference type="EMBL" id="KV425955">
    <property type="protein sequence ID" value="KZV95527.1"/>
    <property type="molecule type" value="Genomic_DNA"/>
</dbReference>
<evidence type="ECO:0000313" key="2">
    <source>
        <dbReference type="EMBL" id="KZV95527.1"/>
    </source>
</evidence>
<dbReference type="Proteomes" id="UP000077266">
    <property type="component" value="Unassembled WGS sequence"/>
</dbReference>
<name>A0A165JYI4_EXIGL</name>
<accession>A0A165JYI4</accession>
<reference evidence="2 3" key="1">
    <citation type="journal article" date="2016" name="Mol. Biol. Evol.">
        <title>Comparative Genomics of Early-Diverging Mushroom-Forming Fungi Provides Insights into the Origins of Lignocellulose Decay Capabilities.</title>
        <authorList>
            <person name="Nagy L.G."/>
            <person name="Riley R."/>
            <person name="Tritt A."/>
            <person name="Adam C."/>
            <person name="Daum C."/>
            <person name="Floudas D."/>
            <person name="Sun H."/>
            <person name="Yadav J.S."/>
            <person name="Pangilinan J."/>
            <person name="Larsson K.H."/>
            <person name="Matsuura K."/>
            <person name="Barry K."/>
            <person name="Labutti K."/>
            <person name="Kuo R."/>
            <person name="Ohm R.A."/>
            <person name="Bhattacharya S.S."/>
            <person name="Shirouzu T."/>
            <person name="Yoshinaga Y."/>
            <person name="Martin F.M."/>
            <person name="Grigoriev I.V."/>
            <person name="Hibbett D.S."/>
        </authorList>
    </citation>
    <scope>NUCLEOTIDE SEQUENCE [LARGE SCALE GENOMIC DNA]</scope>
    <source>
        <strain evidence="2 3">HHB12029</strain>
    </source>
</reference>
<feature type="compositionally biased region" description="Polar residues" evidence="1">
    <location>
        <begin position="159"/>
        <end position="174"/>
    </location>
</feature>
<evidence type="ECO:0000313" key="3">
    <source>
        <dbReference type="Proteomes" id="UP000077266"/>
    </source>
</evidence>
<proteinExistence type="predicted"/>
<protein>
    <submittedName>
        <fullName evidence="2">Uncharacterized protein</fullName>
    </submittedName>
</protein>
<feature type="compositionally biased region" description="Basic residues" evidence="1">
    <location>
        <begin position="188"/>
        <end position="197"/>
    </location>
</feature>
<dbReference type="InParanoid" id="A0A165JYI4"/>
<feature type="region of interest" description="Disordered" evidence="1">
    <location>
        <begin position="159"/>
        <end position="242"/>
    </location>
</feature>
<feature type="region of interest" description="Disordered" evidence="1">
    <location>
        <begin position="9"/>
        <end position="70"/>
    </location>
</feature>
<evidence type="ECO:0000256" key="1">
    <source>
        <dbReference type="SAM" id="MobiDB-lite"/>
    </source>
</evidence>